<feature type="region of interest" description="Disordered" evidence="1">
    <location>
        <begin position="1"/>
        <end position="26"/>
    </location>
</feature>
<feature type="compositionally biased region" description="Basic and acidic residues" evidence="1">
    <location>
        <begin position="232"/>
        <end position="241"/>
    </location>
</feature>
<feature type="compositionally biased region" description="Acidic residues" evidence="1">
    <location>
        <begin position="124"/>
        <end position="133"/>
    </location>
</feature>
<reference evidence="2" key="1">
    <citation type="submission" date="2021-01" db="EMBL/GenBank/DDBJ databases">
        <title>Whole genome shotgun sequence of Acrocarpospora phusangensis NBRC 108782.</title>
        <authorList>
            <person name="Komaki H."/>
            <person name="Tamura T."/>
        </authorList>
    </citation>
    <scope>NUCLEOTIDE SEQUENCE</scope>
    <source>
        <strain evidence="2">NBRC 108782</strain>
    </source>
</reference>
<gene>
    <name evidence="2" type="ORF">Aph01nite_23930</name>
</gene>
<dbReference type="EMBL" id="BOOA01000015">
    <property type="protein sequence ID" value="GIH24083.1"/>
    <property type="molecule type" value="Genomic_DNA"/>
</dbReference>
<name>A0A919Q8Q7_9ACTN</name>
<dbReference type="AlphaFoldDB" id="A0A919Q8Q7"/>
<comment type="caution">
    <text evidence="2">The sequence shown here is derived from an EMBL/GenBank/DDBJ whole genome shotgun (WGS) entry which is preliminary data.</text>
</comment>
<evidence type="ECO:0000313" key="3">
    <source>
        <dbReference type="Proteomes" id="UP000640052"/>
    </source>
</evidence>
<feature type="region of interest" description="Disordered" evidence="1">
    <location>
        <begin position="82"/>
        <end position="256"/>
    </location>
</feature>
<feature type="compositionally biased region" description="Low complexity" evidence="1">
    <location>
        <begin position="166"/>
        <end position="178"/>
    </location>
</feature>
<feature type="compositionally biased region" description="Polar residues" evidence="1">
    <location>
        <begin position="1"/>
        <end position="19"/>
    </location>
</feature>
<dbReference type="Proteomes" id="UP000640052">
    <property type="component" value="Unassembled WGS sequence"/>
</dbReference>
<sequence length="256" mass="27377">MAASGSQTYSDAASWTASVGQRRAWSGGGWMTRQSAKVIVLAQRATPSAPLRAKRPWWAWYQVAYRARGMVAARVKARQARGAAAYQEEEQDGEDERDRHRAGQAGQGEQQPGREGDAIGQGEGGDDQEDEQGVGEHGVFEAQERRVEQHGDGRQGSAPGGQPVSAQGQVDDQAGGQAERVLDRRHRRDAGEGREQAEEQRVADRVEGGGRAQVVGGVQVGEGVVPVQLGGREAEHGDHPEGGGGQQDRNEQPMMG</sequence>
<proteinExistence type="predicted"/>
<keyword evidence="3" id="KW-1185">Reference proteome</keyword>
<feature type="compositionally biased region" description="Low complexity" evidence="1">
    <location>
        <begin position="212"/>
        <end position="231"/>
    </location>
</feature>
<evidence type="ECO:0000256" key="1">
    <source>
        <dbReference type="SAM" id="MobiDB-lite"/>
    </source>
</evidence>
<organism evidence="2 3">
    <name type="scientific">Acrocarpospora phusangensis</name>
    <dbReference type="NCBI Taxonomy" id="1070424"/>
    <lineage>
        <taxon>Bacteria</taxon>
        <taxon>Bacillati</taxon>
        <taxon>Actinomycetota</taxon>
        <taxon>Actinomycetes</taxon>
        <taxon>Streptosporangiales</taxon>
        <taxon>Streptosporangiaceae</taxon>
        <taxon>Acrocarpospora</taxon>
    </lineage>
</organism>
<evidence type="ECO:0000313" key="2">
    <source>
        <dbReference type="EMBL" id="GIH24083.1"/>
    </source>
</evidence>
<feature type="compositionally biased region" description="Basic and acidic residues" evidence="1">
    <location>
        <begin position="189"/>
        <end position="208"/>
    </location>
</feature>
<protein>
    <submittedName>
        <fullName evidence="2">Uncharacterized protein</fullName>
    </submittedName>
</protein>
<accession>A0A919Q8Q7</accession>
<feature type="compositionally biased region" description="Basic and acidic residues" evidence="1">
    <location>
        <begin position="138"/>
        <end position="153"/>
    </location>
</feature>